<dbReference type="KEGG" id="rml:FF011L_03970"/>
<name>A0A517M9V7_9BACT</name>
<gene>
    <name evidence="1" type="ORF">FF011L_03970</name>
</gene>
<dbReference type="Proteomes" id="UP000320672">
    <property type="component" value="Chromosome"/>
</dbReference>
<evidence type="ECO:0000313" key="1">
    <source>
        <dbReference type="EMBL" id="QDS91666.1"/>
    </source>
</evidence>
<dbReference type="EMBL" id="CP036262">
    <property type="protein sequence ID" value="QDS91666.1"/>
    <property type="molecule type" value="Genomic_DNA"/>
</dbReference>
<dbReference type="AlphaFoldDB" id="A0A517M9V7"/>
<keyword evidence="2" id="KW-1185">Reference proteome</keyword>
<evidence type="ECO:0000313" key="2">
    <source>
        <dbReference type="Proteomes" id="UP000320672"/>
    </source>
</evidence>
<organism evidence="1 2">
    <name type="scientific">Roseimaritima multifibrata</name>
    <dbReference type="NCBI Taxonomy" id="1930274"/>
    <lineage>
        <taxon>Bacteria</taxon>
        <taxon>Pseudomonadati</taxon>
        <taxon>Planctomycetota</taxon>
        <taxon>Planctomycetia</taxon>
        <taxon>Pirellulales</taxon>
        <taxon>Pirellulaceae</taxon>
        <taxon>Roseimaritima</taxon>
    </lineage>
</organism>
<proteinExistence type="predicted"/>
<reference evidence="1 2" key="1">
    <citation type="submission" date="2019-02" db="EMBL/GenBank/DDBJ databases">
        <title>Deep-cultivation of Planctomycetes and their phenomic and genomic characterization uncovers novel biology.</title>
        <authorList>
            <person name="Wiegand S."/>
            <person name="Jogler M."/>
            <person name="Boedeker C."/>
            <person name="Pinto D."/>
            <person name="Vollmers J."/>
            <person name="Rivas-Marin E."/>
            <person name="Kohn T."/>
            <person name="Peeters S.H."/>
            <person name="Heuer A."/>
            <person name="Rast P."/>
            <person name="Oberbeckmann S."/>
            <person name="Bunk B."/>
            <person name="Jeske O."/>
            <person name="Meyerdierks A."/>
            <person name="Storesund J.E."/>
            <person name="Kallscheuer N."/>
            <person name="Luecker S."/>
            <person name="Lage O.M."/>
            <person name="Pohl T."/>
            <person name="Merkel B.J."/>
            <person name="Hornburger P."/>
            <person name="Mueller R.-W."/>
            <person name="Bruemmer F."/>
            <person name="Labrenz M."/>
            <person name="Spormann A.M."/>
            <person name="Op den Camp H."/>
            <person name="Overmann J."/>
            <person name="Amann R."/>
            <person name="Jetten M.S.M."/>
            <person name="Mascher T."/>
            <person name="Medema M.H."/>
            <person name="Devos D.P."/>
            <person name="Kaster A.-K."/>
            <person name="Ovreas L."/>
            <person name="Rohde M."/>
            <person name="Galperin M.Y."/>
            <person name="Jogler C."/>
        </authorList>
    </citation>
    <scope>NUCLEOTIDE SEQUENCE [LARGE SCALE GENOMIC DNA]</scope>
    <source>
        <strain evidence="1 2">FF011L</strain>
    </source>
</reference>
<accession>A0A517M9V7</accession>
<protein>
    <submittedName>
        <fullName evidence="1">Uncharacterized protein</fullName>
    </submittedName>
</protein>
<sequence>MWHTSSGNRTLQGAEGLLVAAALEAILEDLAVDLDDGDDPTPWHFGIAVFDVLAPQQRLAVLLTVGTHLLTETDATLPLTAINEAAVGALFAEVRDQVMLEIETADASDHAASEWPALDLEDLIVSWRQRVWDAYCEGGMLDDMELHAESIACGLVPSNPRDKNIERWSNVIDQLADSILWDRDYEIADSFLDAAPDKAQHHKVLLGIDDEYFTAIAPDPLPEQVPQLLSEAQLLAKRYPR</sequence>
<dbReference type="RefSeq" id="WP_218932951.1">
    <property type="nucleotide sequence ID" value="NZ_CP036262.1"/>
</dbReference>